<feature type="compositionally biased region" description="Low complexity" evidence="1">
    <location>
        <begin position="144"/>
        <end position="163"/>
    </location>
</feature>
<dbReference type="GO" id="GO:0003677">
    <property type="term" value="F:DNA binding"/>
    <property type="evidence" value="ECO:0007669"/>
    <property type="project" value="InterPro"/>
</dbReference>
<dbReference type="Proteomes" id="UP000030748">
    <property type="component" value="Unassembled WGS sequence"/>
</dbReference>
<organism evidence="2 3">
    <name type="scientific">Erythranthe guttata</name>
    <name type="common">Yellow monkey flower</name>
    <name type="synonym">Mimulus guttatus</name>
    <dbReference type="NCBI Taxonomy" id="4155"/>
    <lineage>
        <taxon>Eukaryota</taxon>
        <taxon>Viridiplantae</taxon>
        <taxon>Streptophyta</taxon>
        <taxon>Embryophyta</taxon>
        <taxon>Tracheophyta</taxon>
        <taxon>Spermatophyta</taxon>
        <taxon>Magnoliopsida</taxon>
        <taxon>eudicotyledons</taxon>
        <taxon>Gunneridae</taxon>
        <taxon>Pentapetalae</taxon>
        <taxon>asterids</taxon>
        <taxon>lamiids</taxon>
        <taxon>Lamiales</taxon>
        <taxon>Phrymaceae</taxon>
        <taxon>Erythranthe</taxon>
    </lineage>
</organism>
<feature type="compositionally biased region" description="Polar residues" evidence="1">
    <location>
        <begin position="101"/>
        <end position="120"/>
    </location>
</feature>
<name>A0A022PS47_ERYGU</name>
<evidence type="ECO:0000313" key="3">
    <source>
        <dbReference type="Proteomes" id="UP000030748"/>
    </source>
</evidence>
<feature type="non-terminal residue" evidence="2">
    <location>
        <position position="600"/>
    </location>
</feature>
<dbReference type="STRING" id="4155.A0A022PS47"/>
<accession>A0A022PS47</accession>
<dbReference type="AlphaFoldDB" id="A0A022PS47"/>
<evidence type="ECO:0000256" key="1">
    <source>
        <dbReference type="SAM" id="MobiDB-lite"/>
    </source>
</evidence>
<dbReference type="Pfam" id="PF21960">
    <property type="entry name" value="RCF1-5-like_lid"/>
    <property type="match status" value="1"/>
</dbReference>
<proteinExistence type="predicted"/>
<dbReference type="EMBL" id="KI632366">
    <property type="protein sequence ID" value="EYU17648.1"/>
    <property type="molecule type" value="Genomic_DNA"/>
</dbReference>
<sequence length="600" mass="67679">MPSPVIPRSKSAPDINSPDSPSNEPASTKSVRSSRSTGSPVTTTPWPTKLAEYIKSKPKNSDLTEERLHEFNRRYANNTSSSPYYKGLTDFSLVINREKLSGSSPGRESHAATSFVSSGSRTSFVVKVQEWGSSCFTSKRNERTSLSSSASSSSWTKSSSSTKQSHDTRFMTSSSSSASSKVTETNIKTMRNDSQSEKKKVTFPNTTPTTEKPLRERDTEPQPSMLPLPPPTVSPPELLPYPLPLISPPQPPAVQAPPPPLAWTPGAGGGNEREYVWADTYRPYWLQEFLCNRNKALWLKSIVRNWHDKAEQCGHFIFEGNPGVGKRTMIWALLREAFGEDKVQAREECKKFYLKGEAVGSIFVNLLVSPQHVEVNLSELKGYEKHIIVELIKEKNNIPSDTTTLNCNGDNCKAIILHEAEKLSTDALSYIKWMLERFKGCNKVFFCCSDAKKLQPIVPLCTYVQLLEPSVEEILEVLAFIAKREGIQLPQPLAYKIAINSKNNLRQAIRSFEATWHFSDSLKEDQDIKMGWEDRIANIAKNVLKEQSPKQLYNIRGELQNLIEHNVAPEFIFQSLKDELKNILPEELKQQFDHLYDEYQ</sequence>
<dbReference type="GO" id="GO:0005663">
    <property type="term" value="C:DNA replication factor C complex"/>
    <property type="evidence" value="ECO:0000318"/>
    <property type="project" value="GO_Central"/>
</dbReference>
<evidence type="ECO:0008006" key="4">
    <source>
        <dbReference type="Google" id="ProtNLM"/>
    </source>
</evidence>
<dbReference type="eggNOG" id="KOG2035">
    <property type="taxonomic scope" value="Eukaryota"/>
</dbReference>
<feature type="compositionally biased region" description="Basic and acidic residues" evidence="1">
    <location>
        <begin position="190"/>
        <end position="200"/>
    </location>
</feature>
<dbReference type="Gene3D" id="1.20.272.10">
    <property type="match status" value="1"/>
</dbReference>
<protein>
    <recommendedName>
        <fullName evidence="4">Replication factor C C-terminal domain-containing protein</fullName>
    </recommendedName>
</protein>
<feature type="region of interest" description="Disordered" evidence="1">
    <location>
        <begin position="100"/>
        <end position="120"/>
    </location>
</feature>
<dbReference type="Gene3D" id="1.10.8.60">
    <property type="match status" value="1"/>
</dbReference>
<dbReference type="Gene3D" id="3.40.50.300">
    <property type="entry name" value="P-loop containing nucleotide triphosphate hydrolases"/>
    <property type="match status" value="1"/>
</dbReference>
<dbReference type="GO" id="GO:0005634">
    <property type="term" value="C:nucleus"/>
    <property type="evidence" value="ECO:0000318"/>
    <property type="project" value="GO_Central"/>
</dbReference>
<evidence type="ECO:0000313" key="2">
    <source>
        <dbReference type="EMBL" id="EYU17648.1"/>
    </source>
</evidence>
<dbReference type="GO" id="GO:0006261">
    <property type="term" value="P:DNA-templated DNA replication"/>
    <property type="evidence" value="ECO:0000318"/>
    <property type="project" value="GO_Central"/>
</dbReference>
<dbReference type="InterPro" id="IPR050238">
    <property type="entry name" value="DNA_Rep/Repair_Clamp_Loader"/>
</dbReference>
<gene>
    <name evidence="2" type="ORF">MIMGU_mgv1a018535mg</name>
</gene>
<feature type="compositionally biased region" description="Basic and acidic residues" evidence="1">
    <location>
        <begin position="52"/>
        <end position="63"/>
    </location>
</feature>
<dbReference type="InterPro" id="IPR008921">
    <property type="entry name" value="DNA_pol3_clamp-load_cplx_C"/>
</dbReference>
<reference evidence="2 3" key="1">
    <citation type="journal article" date="2013" name="Proc. Natl. Acad. Sci. U.S.A.">
        <title>Fine-scale variation in meiotic recombination in Mimulus inferred from population shotgun sequencing.</title>
        <authorList>
            <person name="Hellsten U."/>
            <person name="Wright K.M."/>
            <person name="Jenkins J."/>
            <person name="Shu S."/>
            <person name="Yuan Y."/>
            <person name="Wessler S.R."/>
            <person name="Schmutz J."/>
            <person name="Willis J.H."/>
            <person name="Rokhsar D.S."/>
        </authorList>
    </citation>
    <scope>NUCLEOTIDE SEQUENCE [LARGE SCALE GENOMIC DNA]</scope>
    <source>
        <strain evidence="3">cv. DUN x IM62</strain>
    </source>
</reference>
<dbReference type="PANTHER" id="PTHR11669">
    <property type="entry name" value="REPLICATION FACTOR C / DNA POLYMERASE III GAMMA-TAU SUBUNIT"/>
    <property type="match status" value="1"/>
</dbReference>
<dbReference type="GO" id="GO:0006281">
    <property type="term" value="P:DNA repair"/>
    <property type="evidence" value="ECO:0000318"/>
    <property type="project" value="GO_Central"/>
</dbReference>
<dbReference type="PANTHER" id="PTHR11669:SF52">
    <property type="entry name" value="OS10G0574500 PROTEIN"/>
    <property type="match status" value="1"/>
</dbReference>
<dbReference type="SUPFAM" id="SSF48019">
    <property type="entry name" value="post-AAA+ oligomerization domain-like"/>
    <property type="match status" value="1"/>
</dbReference>
<keyword evidence="3" id="KW-1185">Reference proteome</keyword>
<feature type="region of interest" description="Disordered" evidence="1">
    <location>
        <begin position="137"/>
        <end position="229"/>
    </location>
</feature>
<feature type="compositionally biased region" description="Polar residues" evidence="1">
    <location>
        <begin position="17"/>
        <end position="46"/>
    </location>
</feature>
<dbReference type="InterPro" id="IPR027417">
    <property type="entry name" value="P-loop_NTPase"/>
</dbReference>
<dbReference type="SUPFAM" id="SSF52540">
    <property type="entry name" value="P-loop containing nucleoside triphosphate hydrolases"/>
    <property type="match status" value="1"/>
</dbReference>
<feature type="region of interest" description="Disordered" evidence="1">
    <location>
        <begin position="1"/>
        <end position="63"/>
    </location>
</feature>
<dbReference type="FunFam" id="1.10.8.60:FF:000030">
    <property type="entry name" value="replication factor C subunit 3"/>
    <property type="match status" value="1"/>
</dbReference>